<dbReference type="RefSeq" id="WP_075377366.1">
    <property type="nucleotide sequence ID" value="NZ_MSKJ01000025.1"/>
</dbReference>
<dbReference type="GO" id="GO:0015833">
    <property type="term" value="P:peptide transport"/>
    <property type="evidence" value="ECO:0007669"/>
    <property type="project" value="InterPro"/>
</dbReference>
<dbReference type="InterPro" id="IPR003593">
    <property type="entry name" value="AAA+_ATPase"/>
</dbReference>
<dbReference type="NCBIfam" id="NF007739">
    <property type="entry name" value="PRK10419.1"/>
    <property type="match status" value="2"/>
</dbReference>
<evidence type="ECO:0000259" key="6">
    <source>
        <dbReference type="PROSITE" id="PS50893"/>
    </source>
</evidence>
<dbReference type="InterPro" id="IPR017871">
    <property type="entry name" value="ABC_transporter-like_CS"/>
</dbReference>
<evidence type="ECO:0000313" key="7">
    <source>
        <dbReference type="EMBL" id="OLO43519.1"/>
    </source>
</evidence>
<feature type="compositionally biased region" description="Low complexity" evidence="5">
    <location>
        <begin position="1"/>
        <end position="11"/>
    </location>
</feature>
<organism evidence="7 8">
    <name type="scientific">Actinomyces oris</name>
    <dbReference type="NCBI Taxonomy" id="544580"/>
    <lineage>
        <taxon>Bacteria</taxon>
        <taxon>Bacillati</taxon>
        <taxon>Actinomycetota</taxon>
        <taxon>Actinomycetes</taxon>
        <taxon>Actinomycetales</taxon>
        <taxon>Actinomycetaceae</taxon>
        <taxon>Actinomyces</taxon>
    </lineage>
</organism>
<dbReference type="InterPro" id="IPR003439">
    <property type="entry name" value="ABC_transporter-like_ATP-bd"/>
</dbReference>
<dbReference type="PROSITE" id="PS00211">
    <property type="entry name" value="ABC_TRANSPORTER_1"/>
    <property type="match status" value="2"/>
</dbReference>
<feature type="domain" description="ABC transporter" evidence="6">
    <location>
        <begin position="42"/>
        <end position="292"/>
    </location>
</feature>
<evidence type="ECO:0000256" key="5">
    <source>
        <dbReference type="SAM" id="MobiDB-lite"/>
    </source>
</evidence>
<dbReference type="InterPro" id="IPR050319">
    <property type="entry name" value="ABC_transp_ATP-bind"/>
</dbReference>
<dbReference type="SMART" id="SM00382">
    <property type="entry name" value="AAA"/>
    <property type="match status" value="2"/>
</dbReference>
<dbReference type="InterPro" id="IPR027417">
    <property type="entry name" value="P-loop_NTPase"/>
</dbReference>
<name>A0A1Q8V614_9ACTO</name>
<reference evidence="7 8" key="1">
    <citation type="submission" date="2016-12" db="EMBL/GenBank/DDBJ databases">
        <title>Genomic Comparison of strains in the 'Actinomyces naeslundii' Group.</title>
        <authorList>
            <person name="Mughal S.R."/>
            <person name="Do T."/>
            <person name="Gilbert S.C."/>
            <person name="Witherden E.A."/>
            <person name="Didelot X."/>
            <person name="Beighton D."/>
        </authorList>
    </citation>
    <scope>NUCLEOTIDE SEQUENCE [LARGE SCALE GENOMIC DNA]</scope>
    <source>
        <strain evidence="7 8">CCUG 33920</strain>
    </source>
</reference>
<protein>
    <submittedName>
        <fullName evidence="7">Peptide ABC transporter ATP-binding protein</fullName>
    </submittedName>
</protein>
<feature type="domain" description="ABC transporter" evidence="6">
    <location>
        <begin position="404"/>
        <end position="654"/>
    </location>
</feature>
<dbReference type="Gene3D" id="3.40.50.300">
    <property type="entry name" value="P-loop containing nucleotide triphosphate hydrolases"/>
    <property type="match status" value="2"/>
</dbReference>
<gene>
    <name evidence="7" type="ORF">BKH29_10520</name>
</gene>
<keyword evidence="4 7" id="KW-0067">ATP-binding</keyword>
<comment type="caution">
    <text evidence="7">The sequence shown here is derived from an EMBL/GenBank/DDBJ whole genome shotgun (WGS) entry which is preliminary data.</text>
</comment>
<dbReference type="InterPro" id="IPR013563">
    <property type="entry name" value="Oligopep_ABC_C"/>
</dbReference>
<sequence>MSPTSSPSTSTEVTKSAAAVPVVDVRSADDALPDPSSAAPLLEVADLHVSFPSEDGRVNAVRGVDLSVARGEVLALVGESGSGKSVTSTAVMGLLDESAEVTGSVRLHGTELLGRPDGYMSRIRGSQIAMVFQDPLSALTPVYTVGAQIVEALRIHHPEMSEAAAHKRAVELLDLVGIPNPQVRAKAYPHEFSGGMRQRAVIAIAIANDPDLIIADEPTTALDVTIQAQILDVLRTAQKETGAGVIMITHDLGVVAGMADRVAVMYAGRIVETGDVDDIFYRSRMPYTIGLLGSLPRLDARKDSALATLEGNPPSLLELPRGCPFIPRCPMAQAECAREEPALTLVERDGTDGEEPRSGAQYSACHRRGEIERDHLDYSHIYPVPALKTPETMSLPHAERPEVLRVTDLVKEFPLMKGAVFKRRVGTVHAVDGVSFDVRRGETLALVGESGCGKTTTLMEVLSLQAPQEGRIVVLGKDTADLGRAQRRQVRRDLQIVFQDPMASLDPRLPIFDIIAEPLRANGWKKTDIGPRIEELMELVGLEPSHANRYPRNFSGGQRQRIGIARALALEPSLLVLDEPVSALDVSIQAGVINLLDELRATMGLSYLFVAHDLSVVRHIADRVAVMYLGRIVEIGDVDTIFEAPAHPYTQALLSAIPIPDPAKERGRSRIVLEGDMPSPANPPSGCRFRTRCPKFASGLTDDERSACLGAMPDFLSQGEDHEVACYYPERTAVF</sequence>
<dbReference type="PROSITE" id="PS50893">
    <property type="entry name" value="ABC_TRANSPORTER_2"/>
    <property type="match status" value="2"/>
</dbReference>
<dbReference type="FunFam" id="3.40.50.300:FF:000016">
    <property type="entry name" value="Oligopeptide ABC transporter ATP-binding component"/>
    <property type="match status" value="2"/>
</dbReference>
<evidence type="ECO:0000256" key="1">
    <source>
        <dbReference type="ARBA" id="ARBA00005417"/>
    </source>
</evidence>
<dbReference type="GO" id="GO:0016887">
    <property type="term" value="F:ATP hydrolysis activity"/>
    <property type="evidence" value="ECO:0007669"/>
    <property type="project" value="InterPro"/>
</dbReference>
<keyword evidence="3" id="KW-0547">Nucleotide-binding</keyword>
<dbReference type="Pfam" id="PF00005">
    <property type="entry name" value="ABC_tran"/>
    <property type="match status" value="2"/>
</dbReference>
<comment type="similarity">
    <text evidence="1">Belongs to the ABC transporter superfamily.</text>
</comment>
<dbReference type="GO" id="GO:0055085">
    <property type="term" value="P:transmembrane transport"/>
    <property type="evidence" value="ECO:0007669"/>
    <property type="project" value="UniProtKB-ARBA"/>
</dbReference>
<dbReference type="NCBIfam" id="NF008453">
    <property type="entry name" value="PRK11308.1"/>
    <property type="match status" value="2"/>
</dbReference>
<dbReference type="Proteomes" id="UP000186857">
    <property type="component" value="Unassembled WGS sequence"/>
</dbReference>
<dbReference type="PANTHER" id="PTHR43776">
    <property type="entry name" value="TRANSPORT ATP-BINDING PROTEIN"/>
    <property type="match status" value="1"/>
</dbReference>
<dbReference type="NCBIfam" id="TIGR01727">
    <property type="entry name" value="oligo_HPY"/>
    <property type="match status" value="2"/>
</dbReference>
<dbReference type="EMBL" id="MSKJ01000025">
    <property type="protein sequence ID" value="OLO43519.1"/>
    <property type="molecule type" value="Genomic_DNA"/>
</dbReference>
<evidence type="ECO:0000256" key="4">
    <source>
        <dbReference type="ARBA" id="ARBA00022840"/>
    </source>
</evidence>
<accession>A0A1Q8V614</accession>
<feature type="region of interest" description="Disordered" evidence="5">
    <location>
        <begin position="1"/>
        <end position="20"/>
    </location>
</feature>
<proteinExistence type="inferred from homology"/>
<dbReference type="Pfam" id="PF08352">
    <property type="entry name" value="oligo_HPY"/>
    <property type="match status" value="2"/>
</dbReference>
<dbReference type="CDD" id="cd03257">
    <property type="entry name" value="ABC_NikE_OppD_transporters"/>
    <property type="match status" value="2"/>
</dbReference>
<evidence type="ECO:0000256" key="3">
    <source>
        <dbReference type="ARBA" id="ARBA00022741"/>
    </source>
</evidence>
<dbReference type="OrthoDB" id="4008250at2"/>
<dbReference type="SUPFAM" id="SSF52540">
    <property type="entry name" value="P-loop containing nucleoside triphosphate hydrolases"/>
    <property type="match status" value="2"/>
</dbReference>
<keyword evidence="2" id="KW-0813">Transport</keyword>
<dbReference type="GO" id="GO:0005524">
    <property type="term" value="F:ATP binding"/>
    <property type="evidence" value="ECO:0007669"/>
    <property type="project" value="UniProtKB-KW"/>
</dbReference>
<dbReference type="AlphaFoldDB" id="A0A1Q8V614"/>
<evidence type="ECO:0000256" key="2">
    <source>
        <dbReference type="ARBA" id="ARBA00022448"/>
    </source>
</evidence>
<dbReference type="PANTHER" id="PTHR43776:SF7">
    <property type="entry name" value="D,D-DIPEPTIDE TRANSPORT ATP-BINDING PROTEIN DDPF-RELATED"/>
    <property type="match status" value="1"/>
</dbReference>
<evidence type="ECO:0000313" key="8">
    <source>
        <dbReference type="Proteomes" id="UP000186857"/>
    </source>
</evidence>